<feature type="transmembrane region" description="Helical" evidence="1">
    <location>
        <begin position="46"/>
        <end position="67"/>
    </location>
</feature>
<dbReference type="EMBL" id="CP035913">
    <property type="protein sequence ID" value="QBE61674.1"/>
    <property type="molecule type" value="Genomic_DNA"/>
</dbReference>
<evidence type="ECO:0000313" key="2">
    <source>
        <dbReference type="EMBL" id="QBE61674.1"/>
    </source>
</evidence>
<keyword evidence="3" id="KW-1185">Reference proteome</keyword>
<keyword evidence="1" id="KW-0812">Transmembrane</keyword>
<dbReference type="AlphaFoldDB" id="A0A4P6KSR2"/>
<dbReference type="Proteomes" id="UP000290637">
    <property type="component" value="Chromosome"/>
</dbReference>
<dbReference type="RefSeq" id="WP_130184811.1">
    <property type="nucleotide sequence ID" value="NZ_CP035913.1"/>
</dbReference>
<feature type="transmembrane region" description="Helical" evidence="1">
    <location>
        <begin position="21"/>
        <end position="40"/>
    </location>
</feature>
<name>A0A4P6KSR2_9BURK</name>
<evidence type="ECO:0000313" key="3">
    <source>
        <dbReference type="Proteomes" id="UP000290637"/>
    </source>
</evidence>
<accession>A0A4P6KSR2</accession>
<protein>
    <submittedName>
        <fullName evidence="2">Uncharacterized protein</fullName>
    </submittedName>
</protein>
<proteinExistence type="predicted"/>
<keyword evidence="1" id="KW-1133">Transmembrane helix</keyword>
<keyword evidence="1" id="KW-0472">Membrane</keyword>
<organism evidence="2 3">
    <name type="scientific">Pseudoduganella lutea</name>
    <dbReference type="NCBI Taxonomy" id="321985"/>
    <lineage>
        <taxon>Bacteria</taxon>
        <taxon>Pseudomonadati</taxon>
        <taxon>Pseudomonadota</taxon>
        <taxon>Betaproteobacteria</taxon>
        <taxon>Burkholderiales</taxon>
        <taxon>Oxalobacteraceae</taxon>
        <taxon>Telluria group</taxon>
        <taxon>Pseudoduganella</taxon>
    </lineage>
</organism>
<sequence>MKSTIDNHPLQPFSARKALRVLLVTGALLLVPLVSMQLGGAFDWGAFDFVAAAVLLAGTGFALELALAKLRTGRARATAAAVIVLALLAIWAELAVGLFH</sequence>
<feature type="transmembrane region" description="Helical" evidence="1">
    <location>
        <begin position="79"/>
        <end position="99"/>
    </location>
</feature>
<dbReference type="KEGG" id="plue:EWM63_00530"/>
<reference evidence="2 3" key="1">
    <citation type="submission" date="2019-02" db="EMBL/GenBank/DDBJ databases">
        <title>Draft Genome Sequences of Six Type Strains of the Genus Massilia.</title>
        <authorList>
            <person name="Miess H."/>
            <person name="Frediansyhah A."/>
            <person name="Gross H."/>
        </authorList>
    </citation>
    <scope>NUCLEOTIDE SEQUENCE [LARGE SCALE GENOMIC DNA]</scope>
    <source>
        <strain evidence="2 3">DSM 17473</strain>
    </source>
</reference>
<evidence type="ECO:0000256" key="1">
    <source>
        <dbReference type="SAM" id="Phobius"/>
    </source>
</evidence>
<gene>
    <name evidence="2" type="ORF">EWM63_00530</name>
</gene>